<evidence type="ECO:0000313" key="2">
    <source>
        <dbReference type="EMBL" id="SEJ66927.1"/>
    </source>
</evidence>
<reference evidence="2 3" key="1">
    <citation type="submission" date="2016-10" db="EMBL/GenBank/DDBJ databases">
        <authorList>
            <person name="de Groot N.N."/>
        </authorList>
    </citation>
    <scope>NUCLEOTIDE SEQUENCE [LARGE SCALE GENOMIC DNA]</scope>
    <source>
        <strain evidence="2 3">DSM 19938</strain>
    </source>
</reference>
<dbReference type="AlphaFoldDB" id="A0A1H7AST9"/>
<feature type="signal peptide" evidence="1">
    <location>
        <begin position="1"/>
        <end position="20"/>
    </location>
</feature>
<dbReference type="InterPro" id="IPR019412">
    <property type="entry name" value="IML2/TPR_39"/>
</dbReference>
<dbReference type="SUPFAM" id="SSF48452">
    <property type="entry name" value="TPR-like"/>
    <property type="match status" value="2"/>
</dbReference>
<dbReference type="PANTHER" id="PTHR31859">
    <property type="entry name" value="TETRATRICOPEPTIDE REPEAT PROTEIN 39 FAMILY MEMBER"/>
    <property type="match status" value="1"/>
</dbReference>
<protein>
    <submittedName>
        <fullName evidence="2">Tetratricopeptide repeat-containing protein</fullName>
    </submittedName>
</protein>
<accession>A0A1H7AST9</accession>
<keyword evidence="3" id="KW-1185">Reference proteome</keyword>
<dbReference type="InterPro" id="IPR011990">
    <property type="entry name" value="TPR-like_helical_dom_sf"/>
</dbReference>
<dbReference type="Gene3D" id="1.25.40.10">
    <property type="entry name" value="Tetratricopeptide repeat domain"/>
    <property type="match status" value="1"/>
</dbReference>
<sequence length="499" mass="58098">MKISRFLIAILLLITLQTKADDAINDVIFTQKLQRAYFDIQKLKLESARALIEEERKINPANGLIQYLDNYADLHYLLISEDKKAFKAWSEREDLRLAALAKLPNTSPYKRFFQAEIRLHWAFIKMKFGNEGGASWDVIKAYRIAEENKKRFPTFRPTLKTLGLLHVLIGSVPDNYTWVTKILGLKGNIKQGIEEIQLVQREEPFFQQETQLIDLLLHAYTLQLSDEQRALLKQLPKNQPDNLLLHFFATTILMKEGRSEEALHFLNHGPSGDEYIDFPFLDYLRGEIALQKGKYDIAYFFYNKFQKRYKGFNYIKDSNLKLFMSRWLANRDADAAQYMKLAATTGSTIIEGDKFALRLADEYEDGRLLPEQKILYKARYSTDGGYLPEAWDFIDNYTEKSFTTISDKAELNYRKGRILQKMDQIERCIPYYDRAIFLTQNTSFTFGPSAALQMGYIMRDKKQNSVAVNYFKKAMAYKKHEYKNSIDNKAKAALTELGQ</sequence>
<dbReference type="STRING" id="408657.SAMN04487995_5773"/>
<dbReference type="Proteomes" id="UP000199532">
    <property type="component" value="Unassembled WGS sequence"/>
</dbReference>
<proteinExistence type="predicted"/>
<organism evidence="2 3">
    <name type="scientific">Dyadobacter koreensis</name>
    <dbReference type="NCBI Taxonomy" id="408657"/>
    <lineage>
        <taxon>Bacteria</taxon>
        <taxon>Pseudomonadati</taxon>
        <taxon>Bacteroidota</taxon>
        <taxon>Cytophagia</taxon>
        <taxon>Cytophagales</taxon>
        <taxon>Spirosomataceae</taxon>
        <taxon>Dyadobacter</taxon>
    </lineage>
</organism>
<name>A0A1H7AST9_9BACT</name>
<evidence type="ECO:0000256" key="1">
    <source>
        <dbReference type="SAM" id="SignalP"/>
    </source>
</evidence>
<dbReference type="PANTHER" id="PTHR31859:SF1">
    <property type="entry name" value="TETRATRICOPEPTIDE REPEAT PROTEIN 39C"/>
    <property type="match status" value="1"/>
</dbReference>
<gene>
    <name evidence="2" type="ORF">SAMN04487995_5773</name>
</gene>
<evidence type="ECO:0000313" key="3">
    <source>
        <dbReference type="Proteomes" id="UP000199532"/>
    </source>
</evidence>
<feature type="chain" id="PRO_5011559302" evidence="1">
    <location>
        <begin position="21"/>
        <end position="499"/>
    </location>
</feature>
<dbReference type="RefSeq" id="WP_229209815.1">
    <property type="nucleotide sequence ID" value="NZ_FNXY01000011.1"/>
</dbReference>
<dbReference type="InterPro" id="IPR019734">
    <property type="entry name" value="TPR_rpt"/>
</dbReference>
<dbReference type="EMBL" id="FNXY01000011">
    <property type="protein sequence ID" value="SEJ66927.1"/>
    <property type="molecule type" value="Genomic_DNA"/>
</dbReference>
<dbReference type="Pfam" id="PF13181">
    <property type="entry name" value="TPR_8"/>
    <property type="match status" value="1"/>
</dbReference>
<keyword evidence="1" id="KW-0732">Signal</keyword>